<dbReference type="AlphaFoldDB" id="A0AAR5Q882"/>
<evidence type="ECO:0000256" key="2">
    <source>
        <dbReference type="ARBA" id="ARBA00022771"/>
    </source>
</evidence>
<dbReference type="SUPFAM" id="SSF82199">
    <property type="entry name" value="SET domain"/>
    <property type="match status" value="1"/>
</dbReference>
<keyword evidence="1" id="KW-0479">Metal-binding</keyword>
<evidence type="ECO:0000313" key="7">
    <source>
        <dbReference type="Proteomes" id="UP000019118"/>
    </source>
</evidence>
<dbReference type="Gene3D" id="1.25.40.10">
    <property type="entry name" value="Tetratricopeptide repeat domain"/>
    <property type="match status" value="1"/>
</dbReference>
<dbReference type="GO" id="GO:0008270">
    <property type="term" value="F:zinc ion binding"/>
    <property type="evidence" value="ECO:0007669"/>
    <property type="project" value="UniProtKB-KW"/>
</dbReference>
<name>A0AAR5Q882_DENPD</name>
<dbReference type="Gene3D" id="2.170.270.10">
    <property type="entry name" value="SET domain"/>
    <property type="match status" value="1"/>
</dbReference>
<evidence type="ECO:0000256" key="1">
    <source>
        <dbReference type="ARBA" id="ARBA00022723"/>
    </source>
</evidence>
<dbReference type="Proteomes" id="UP000019118">
    <property type="component" value="Unassembled WGS sequence"/>
</dbReference>
<keyword evidence="3" id="KW-0862">Zinc</keyword>
<dbReference type="EnsemblMetazoa" id="XM_019913880.1">
    <property type="protein sequence ID" value="XP_019769439.1"/>
    <property type="gene ID" value="LOC109543941"/>
</dbReference>
<dbReference type="InterPro" id="IPR046341">
    <property type="entry name" value="SET_dom_sf"/>
</dbReference>
<protein>
    <recommendedName>
        <fullName evidence="5">MYND-type domain-containing protein</fullName>
    </recommendedName>
</protein>
<sequence length="461" mass="53064">MSSVQPCLSAENRSDSKMPVKKEYIPLGTTIHEEQPFVYVLSSKFRTECCDFCFKKWAQLSKCSACKYVYYCGKACQKQGWMVHKYECHNLKKIAPRILPDAARMLFRIHKKTQTGGAACKTCYTKGQYRMWKDLMSHYPELKKDARRMEHLSSLYAVLTEFFQEELGPNFVEMMELYGRMCINSFNICNQELQSLGTGIYLGASIFDHSCHPNALAIFEGTTLIIRTLYALPEVDLSKIRISYIDVLASTEERQKELLDAYYFLCDCPKCLLAEDRTELFGAQCQNTACKSAVCCEKAKCDKCGKELTQKFINEFRSVVELTENHLATMKDMTCLDVCKICLKKHKGVLYKHHLRHIKTLDLAFEASIDLGKFDDALQYGLELAECYEKRYPTIHPLTGLLHLKLAKLLMNERKVRECVRHLRQASDILKVTHSSTSSLYKTEVFPLIQQCKLMNGIKRT</sequence>
<dbReference type="SUPFAM" id="SSF144232">
    <property type="entry name" value="HIT/MYND zinc finger-like"/>
    <property type="match status" value="1"/>
</dbReference>
<evidence type="ECO:0000259" key="5">
    <source>
        <dbReference type="PROSITE" id="PS50865"/>
    </source>
</evidence>
<feature type="domain" description="MYND-type" evidence="5">
    <location>
        <begin position="50"/>
        <end position="88"/>
    </location>
</feature>
<evidence type="ECO:0000256" key="4">
    <source>
        <dbReference type="PROSITE-ProRule" id="PRU00134"/>
    </source>
</evidence>
<keyword evidence="7" id="KW-1185">Reference proteome</keyword>
<dbReference type="PANTHER" id="PTHR12197">
    <property type="entry name" value="HISTONE-LYSINE N-METHYLTRANSFERASE SMYD"/>
    <property type="match status" value="1"/>
</dbReference>
<dbReference type="Pfam" id="PF01753">
    <property type="entry name" value="zf-MYND"/>
    <property type="match status" value="1"/>
</dbReference>
<accession>A0AAR5Q882</accession>
<gene>
    <name evidence="6" type="primary">109543941</name>
</gene>
<evidence type="ECO:0000313" key="6">
    <source>
        <dbReference type="EnsemblMetazoa" id="XP_019769439.1"/>
    </source>
</evidence>
<reference evidence="7" key="1">
    <citation type="journal article" date="2013" name="Genome Biol.">
        <title>Draft genome of the mountain pine beetle, Dendroctonus ponderosae Hopkins, a major forest pest.</title>
        <authorList>
            <person name="Keeling C.I."/>
            <person name="Yuen M.M."/>
            <person name="Liao N.Y."/>
            <person name="Docking T.R."/>
            <person name="Chan S.K."/>
            <person name="Taylor G.A."/>
            <person name="Palmquist D.L."/>
            <person name="Jackman S.D."/>
            <person name="Nguyen A."/>
            <person name="Li M."/>
            <person name="Henderson H."/>
            <person name="Janes J.K."/>
            <person name="Zhao Y."/>
            <person name="Pandoh P."/>
            <person name="Moore R."/>
            <person name="Sperling F.A."/>
            <person name="Huber D.P."/>
            <person name="Birol I."/>
            <person name="Jones S.J."/>
            <person name="Bohlmann J."/>
        </authorList>
    </citation>
    <scope>NUCLEOTIDE SEQUENCE</scope>
</reference>
<proteinExistence type="predicted"/>
<evidence type="ECO:0000256" key="3">
    <source>
        <dbReference type="ARBA" id="ARBA00022833"/>
    </source>
</evidence>
<reference evidence="6" key="2">
    <citation type="submission" date="2024-08" db="UniProtKB">
        <authorList>
            <consortium name="EnsemblMetazoa"/>
        </authorList>
    </citation>
    <scope>IDENTIFICATION</scope>
</reference>
<dbReference type="PROSITE" id="PS50865">
    <property type="entry name" value="ZF_MYND_2"/>
    <property type="match status" value="1"/>
</dbReference>
<organism evidence="6 7">
    <name type="scientific">Dendroctonus ponderosae</name>
    <name type="common">Mountain pine beetle</name>
    <dbReference type="NCBI Taxonomy" id="77166"/>
    <lineage>
        <taxon>Eukaryota</taxon>
        <taxon>Metazoa</taxon>
        <taxon>Ecdysozoa</taxon>
        <taxon>Arthropoda</taxon>
        <taxon>Hexapoda</taxon>
        <taxon>Insecta</taxon>
        <taxon>Pterygota</taxon>
        <taxon>Neoptera</taxon>
        <taxon>Endopterygota</taxon>
        <taxon>Coleoptera</taxon>
        <taxon>Polyphaga</taxon>
        <taxon>Cucujiformia</taxon>
        <taxon>Curculionidae</taxon>
        <taxon>Scolytinae</taxon>
        <taxon>Dendroctonus</taxon>
    </lineage>
</organism>
<keyword evidence="2 4" id="KW-0863">Zinc-finger</keyword>
<dbReference type="Gene3D" id="1.10.220.160">
    <property type="match status" value="1"/>
</dbReference>
<dbReference type="InterPro" id="IPR002893">
    <property type="entry name" value="Znf_MYND"/>
</dbReference>
<dbReference type="PANTHER" id="PTHR12197:SF251">
    <property type="entry name" value="EG:BACR7C10.4 PROTEIN"/>
    <property type="match status" value="1"/>
</dbReference>
<dbReference type="InterPro" id="IPR050869">
    <property type="entry name" value="H3K4_H4K5_MeTrfase"/>
</dbReference>
<dbReference type="InterPro" id="IPR011990">
    <property type="entry name" value="TPR-like_helical_dom_sf"/>
</dbReference>
<dbReference type="Gene3D" id="1.25.40.970">
    <property type="match status" value="1"/>
</dbReference>
<dbReference type="GO" id="GO:0005634">
    <property type="term" value="C:nucleus"/>
    <property type="evidence" value="ECO:0007669"/>
    <property type="project" value="TreeGrafter"/>
</dbReference>
<dbReference type="Gene3D" id="6.10.140.2220">
    <property type="match status" value="1"/>
</dbReference>